<accession>A0AAW0AGH6</accession>
<evidence type="ECO:0000256" key="1">
    <source>
        <dbReference type="SAM" id="MobiDB-lite"/>
    </source>
</evidence>
<name>A0AAW0AGH6_9AGAR</name>
<comment type="caution">
    <text evidence="2">The sequence shown here is derived from an EMBL/GenBank/DDBJ whole genome shotgun (WGS) entry which is preliminary data.</text>
</comment>
<keyword evidence="3" id="KW-1185">Reference proteome</keyword>
<evidence type="ECO:0000313" key="2">
    <source>
        <dbReference type="EMBL" id="KAK7007544.1"/>
    </source>
</evidence>
<dbReference type="EMBL" id="JAWWNJ010000070">
    <property type="protein sequence ID" value="KAK7007544.1"/>
    <property type="molecule type" value="Genomic_DNA"/>
</dbReference>
<feature type="compositionally biased region" description="Low complexity" evidence="1">
    <location>
        <begin position="63"/>
        <end position="77"/>
    </location>
</feature>
<protein>
    <submittedName>
        <fullName evidence="2">Uncharacterized protein</fullName>
    </submittedName>
</protein>
<dbReference type="Proteomes" id="UP001362999">
    <property type="component" value="Unassembled WGS sequence"/>
</dbReference>
<gene>
    <name evidence="2" type="ORF">R3P38DRAFT_3596374</name>
</gene>
<proteinExistence type="predicted"/>
<reference evidence="2 3" key="1">
    <citation type="journal article" date="2024" name="J Genomics">
        <title>Draft genome sequencing and assembly of Favolaschia claudopus CIRM-BRFM 2984 isolated from oak limbs.</title>
        <authorList>
            <person name="Navarro D."/>
            <person name="Drula E."/>
            <person name="Chaduli D."/>
            <person name="Cazenave R."/>
            <person name="Ahrendt S."/>
            <person name="Wang J."/>
            <person name="Lipzen A."/>
            <person name="Daum C."/>
            <person name="Barry K."/>
            <person name="Grigoriev I.V."/>
            <person name="Favel A."/>
            <person name="Rosso M.N."/>
            <person name="Martin F."/>
        </authorList>
    </citation>
    <scope>NUCLEOTIDE SEQUENCE [LARGE SCALE GENOMIC DNA]</scope>
    <source>
        <strain evidence="2 3">CIRM-BRFM 2984</strain>
    </source>
</reference>
<sequence length="184" mass="19932">MPSPPKSTSKGKAKAKVKPMFVRVSHRTDPKTGQKRARPTSSSGAAGDGESQKKQRTSAKQDGGPSSSATSSQAGGSSKRRKENDGNNADNEEEESNDVEETPAKQKRVRNPWGISKEDVPPAAEKTKVAFQRVIRALGGLLTQRDVFPSATEARKHYEQRFKTAVTTGHFCALYLAILGQVRP</sequence>
<dbReference type="AlphaFoldDB" id="A0AAW0AGH6"/>
<evidence type="ECO:0000313" key="3">
    <source>
        <dbReference type="Proteomes" id="UP001362999"/>
    </source>
</evidence>
<feature type="region of interest" description="Disordered" evidence="1">
    <location>
        <begin position="1"/>
        <end position="121"/>
    </location>
</feature>
<feature type="compositionally biased region" description="Acidic residues" evidence="1">
    <location>
        <begin position="90"/>
        <end position="101"/>
    </location>
</feature>
<organism evidence="2 3">
    <name type="scientific">Favolaschia claudopus</name>
    <dbReference type="NCBI Taxonomy" id="2862362"/>
    <lineage>
        <taxon>Eukaryota</taxon>
        <taxon>Fungi</taxon>
        <taxon>Dikarya</taxon>
        <taxon>Basidiomycota</taxon>
        <taxon>Agaricomycotina</taxon>
        <taxon>Agaricomycetes</taxon>
        <taxon>Agaricomycetidae</taxon>
        <taxon>Agaricales</taxon>
        <taxon>Marasmiineae</taxon>
        <taxon>Mycenaceae</taxon>
        <taxon>Favolaschia</taxon>
    </lineage>
</organism>